<dbReference type="Gramene" id="KCW73733">
    <property type="protein sequence ID" value="KCW73733"/>
    <property type="gene ID" value="EUGRSUZ_E02343"/>
</dbReference>
<dbReference type="GO" id="GO:0008270">
    <property type="term" value="F:zinc ion binding"/>
    <property type="evidence" value="ECO:0007669"/>
    <property type="project" value="UniProtKB-KW"/>
</dbReference>
<dbReference type="PANTHER" id="PTHR32166:SF63">
    <property type="entry name" value="HAT TRANSPOSON SUPERFAMILY PROTEIN"/>
    <property type="match status" value="1"/>
</dbReference>
<feature type="domain" description="BED-type" evidence="5">
    <location>
        <begin position="3"/>
        <end position="57"/>
    </location>
</feature>
<keyword evidence="1" id="KW-0479">Metal-binding</keyword>
<dbReference type="AlphaFoldDB" id="A0A059C5H7"/>
<dbReference type="SUPFAM" id="SSF53098">
    <property type="entry name" value="Ribonuclease H-like"/>
    <property type="match status" value="1"/>
</dbReference>
<evidence type="ECO:0000313" key="6">
    <source>
        <dbReference type="EMBL" id="KCW73733.1"/>
    </source>
</evidence>
<dbReference type="GO" id="GO:0003677">
    <property type="term" value="F:DNA binding"/>
    <property type="evidence" value="ECO:0007669"/>
    <property type="project" value="InterPro"/>
</dbReference>
<evidence type="ECO:0000256" key="4">
    <source>
        <dbReference type="PROSITE-ProRule" id="PRU00027"/>
    </source>
</evidence>
<keyword evidence="2 4" id="KW-0863">Zinc-finger</keyword>
<dbReference type="InterPro" id="IPR046831">
    <property type="entry name" value="Calmodulin_bind_N"/>
</dbReference>
<dbReference type="EMBL" id="KK198757">
    <property type="protein sequence ID" value="KCW73733.1"/>
    <property type="molecule type" value="Genomic_DNA"/>
</dbReference>
<reference evidence="6" key="1">
    <citation type="submission" date="2013-07" db="EMBL/GenBank/DDBJ databases">
        <title>The genome of Eucalyptus grandis.</title>
        <authorList>
            <person name="Schmutz J."/>
            <person name="Hayes R."/>
            <person name="Myburg A."/>
            <person name="Tuskan G."/>
            <person name="Grattapaglia D."/>
            <person name="Rokhsar D.S."/>
        </authorList>
    </citation>
    <scope>NUCLEOTIDE SEQUENCE</scope>
    <source>
        <tissue evidence="6">Leaf extractions</tissue>
    </source>
</reference>
<gene>
    <name evidence="6" type="ORF">EUGRSUZ_E02343</name>
</gene>
<dbReference type="PROSITE" id="PS50808">
    <property type="entry name" value="ZF_BED"/>
    <property type="match status" value="1"/>
</dbReference>
<name>A0A059C5H7_EUCGR</name>
<dbReference type="OMA" id="TIMVENC"/>
<keyword evidence="3" id="KW-0862">Zinc</keyword>
<evidence type="ECO:0000256" key="3">
    <source>
        <dbReference type="ARBA" id="ARBA00022833"/>
    </source>
</evidence>
<organism evidence="6">
    <name type="scientific">Eucalyptus grandis</name>
    <name type="common">Flooded gum</name>
    <dbReference type="NCBI Taxonomy" id="71139"/>
    <lineage>
        <taxon>Eukaryota</taxon>
        <taxon>Viridiplantae</taxon>
        <taxon>Streptophyta</taxon>
        <taxon>Embryophyta</taxon>
        <taxon>Tracheophyta</taxon>
        <taxon>Spermatophyta</taxon>
        <taxon>Magnoliopsida</taxon>
        <taxon>eudicotyledons</taxon>
        <taxon>Gunneridae</taxon>
        <taxon>Pentapetalae</taxon>
        <taxon>rosids</taxon>
        <taxon>malvids</taxon>
        <taxon>Myrtales</taxon>
        <taxon>Myrtaceae</taxon>
        <taxon>Myrtoideae</taxon>
        <taxon>Eucalypteae</taxon>
        <taxon>Eucalyptus</taxon>
    </lineage>
</organism>
<evidence type="ECO:0000256" key="2">
    <source>
        <dbReference type="ARBA" id="ARBA00022771"/>
    </source>
</evidence>
<accession>A0A059C5H7</accession>
<dbReference type="InterPro" id="IPR003656">
    <property type="entry name" value="Znf_BED"/>
</dbReference>
<evidence type="ECO:0000259" key="5">
    <source>
        <dbReference type="PROSITE" id="PS50808"/>
    </source>
</evidence>
<dbReference type="STRING" id="71139.A0A059C5H7"/>
<dbReference type="InterPro" id="IPR012337">
    <property type="entry name" value="RNaseH-like_sf"/>
</dbReference>
<dbReference type="InParanoid" id="A0A059C5H7"/>
<evidence type="ECO:0000256" key="1">
    <source>
        <dbReference type="ARBA" id="ARBA00022723"/>
    </source>
</evidence>
<protein>
    <recommendedName>
        <fullName evidence="5">BED-type domain-containing protein</fullName>
    </recommendedName>
</protein>
<sequence length="823" mass="93068">MVRKRDRFWDYVELLDGKFKCKFCDREFAGGVPRVKSHLSGIKGHGIDICTKVPEDVRIAAAEAKSDPNKRAKFEACSGKTEETSLKMHIDKDDVMLDKLLVKFILFNGVDVDIVRSSSFIDFVNAVAKHGSHYNLPQCSVVKTKLMADLQKEIGEYVANVKKSWVRTGCTLIYDVWRAADAFFICIFAYSIEGLVLLQVLELGSWPMSCLSDYILYFVTQEIGANNVVQHITRSPEFFFVSMPNDDDPYVYKTASVAFKTQNLFKKIYNNILWIRNAFDQARAVVTKIPELDGILSSMKQFTDYVGLQQSSMIEFYSDYYMLQSIMRLETELRSLVSSSKWLSLGSDKDESGIEVGKIIRSSEFWSEGKEVLRALEPIFQVLCLVDGYGATFGLLYAAVEMADEAIRQIYETNVTKYQTLREIFKHWQDDISHPLYAAAAFLNPAYMCGEKFIQNVAMKEGMDFMLEKLVGVEEKEKFKEEMLRYRDQLPKLFAKAMLGTCHPCDWWDSCGDVLPVLKKYAIRILSQPCSTSFCRQIMSAFETAQTDKMEPFMPAVMDDYLYLRTNALLMQNFNTMKEKIRKPLDLEKLGELPDFTEFMNENFTRDLLNETKVPLLDGKLNCWSASVSKDGESEKHLRLQFITKLPPTLVKGDGIKGWRGTPIHVILVDSSTSRVVQSGPLSMLKLMVTVIGGDFEDEAGKNWTKEFFGSNELKGREGNMPLLIGDLSVTLEKGLGTLGAIAFNDVSSWTSSGKFRLGVKTALGCCEGIRVLEGTSNAFTVEDGKRAYPNICPGGIQMPEVELTLEDFLQRAGVIPEEAHYL</sequence>
<dbReference type="PANTHER" id="PTHR32166">
    <property type="entry name" value="OSJNBA0013A04.12 PROTEIN"/>
    <property type="match status" value="1"/>
</dbReference>
<dbReference type="Pfam" id="PF07887">
    <property type="entry name" value="Calmodulin_bind"/>
    <property type="match status" value="1"/>
</dbReference>
<dbReference type="Pfam" id="PF04937">
    <property type="entry name" value="DUF659"/>
    <property type="match status" value="1"/>
</dbReference>
<dbReference type="InterPro" id="IPR007021">
    <property type="entry name" value="DUF659"/>
</dbReference>
<proteinExistence type="predicted"/>